<keyword evidence="4" id="KW-1185">Reference proteome</keyword>
<gene>
    <name evidence="3" type="ORF">EmuJ_000038300</name>
</gene>
<evidence type="ECO:0000313" key="3">
    <source>
        <dbReference type="EMBL" id="CDI96688.2"/>
    </source>
</evidence>
<protein>
    <submittedName>
        <fullName evidence="3">Leucine rich repeat protein SHOC 2</fullName>
    </submittedName>
</protein>
<dbReference type="PROSITE" id="PS51450">
    <property type="entry name" value="LRR"/>
    <property type="match status" value="3"/>
</dbReference>
<dbReference type="Pfam" id="PF13855">
    <property type="entry name" value="LRR_8"/>
    <property type="match status" value="1"/>
</dbReference>
<dbReference type="InterPro" id="IPR050216">
    <property type="entry name" value="LRR_domain-containing"/>
</dbReference>
<dbReference type="InterPro" id="IPR001611">
    <property type="entry name" value="Leu-rich_rpt"/>
</dbReference>
<dbReference type="AlphaFoldDB" id="A0A087VWU7"/>
<organism evidence="3 4">
    <name type="scientific">Echinococcus multilocularis</name>
    <name type="common">Fox tapeworm</name>
    <dbReference type="NCBI Taxonomy" id="6211"/>
    <lineage>
        <taxon>Eukaryota</taxon>
        <taxon>Metazoa</taxon>
        <taxon>Spiralia</taxon>
        <taxon>Lophotrochozoa</taxon>
        <taxon>Platyhelminthes</taxon>
        <taxon>Cestoda</taxon>
        <taxon>Eucestoda</taxon>
        <taxon>Cyclophyllidea</taxon>
        <taxon>Taeniidae</taxon>
        <taxon>Echinococcus</taxon>
    </lineage>
</organism>
<dbReference type="PANTHER" id="PTHR48051:SF33">
    <property type="entry name" value="NON-SPECIFIC SERINE_THREONINE PROTEIN KINASE"/>
    <property type="match status" value="1"/>
</dbReference>
<keyword evidence="1" id="KW-0433">Leucine-rich repeat</keyword>
<dbReference type="STRING" id="6211.A0A087VWU7"/>
<evidence type="ECO:0000256" key="1">
    <source>
        <dbReference type="ARBA" id="ARBA00022614"/>
    </source>
</evidence>
<dbReference type="Gene3D" id="3.80.10.10">
    <property type="entry name" value="Ribonuclease Inhibitor"/>
    <property type="match status" value="1"/>
</dbReference>
<accession>A0A087VWU7</accession>
<dbReference type="InterPro" id="IPR003591">
    <property type="entry name" value="Leu-rich_rpt_typical-subtyp"/>
</dbReference>
<dbReference type="OrthoDB" id="676979at2759"/>
<evidence type="ECO:0000256" key="2">
    <source>
        <dbReference type="ARBA" id="ARBA00022737"/>
    </source>
</evidence>
<dbReference type="PANTHER" id="PTHR48051">
    <property type="match status" value="1"/>
</dbReference>
<name>A0A087VWU7_ECHMU</name>
<dbReference type="SMART" id="SM00369">
    <property type="entry name" value="LRR_TYP"/>
    <property type="match status" value="3"/>
</dbReference>
<reference evidence="3" key="2">
    <citation type="submission" date="2015-11" db="EMBL/GenBank/DDBJ databases">
        <authorList>
            <person name="Zhang Y."/>
            <person name="Guo Z."/>
        </authorList>
    </citation>
    <scope>NUCLEOTIDE SEQUENCE</scope>
</reference>
<keyword evidence="2" id="KW-0677">Repeat</keyword>
<dbReference type="GO" id="GO:0005737">
    <property type="term" value="C:cytoplasm"/>
    <property type="evidence" value="ECO:0007669"/>
    <property type="project" value="TreeGrafter"/>
</dbReference>
<dbReference type="Proteomes" id="UP000017246">
    <property type="component" value="Unassembled WGS sequence"/>
</dbReference>
<dbReference type="SUPFAM" id="SSF52058">
    <property type="entry name" value="L domain-like"/>
    <property type="match status" value="1"/>
</dbReference>
<proteinExistence type="predicted"/>
<dbReference type="EMBL" id="LN901671">
    <property type="protein sequence ID" value="CDI96688.2"/>
    <property type="molecule type" value="Genomic_DNA"/>
</dbReference>
<dbReference type="SMART" id="SM00364">
    <property type="entry name" value="LRR_BAC"/>
    <property type="match status" value="3"/>
</dbReference>
<sequence>MMYLKRRSSPKPPPAAAPLFSLSHDLPPLLNVLEIPVLKPLFLVCLPVTQKLQVLSLRENKIRNLPLDPGLCELKQLTTLDVSKNQLEHLSEEIGQCRNLTEISLQNNELTSLPESIGELALLERLGIK</sequence>
<dbReference type="InterPro" id="IPR032675">
    <property type="entry name" value="LRR_dom_sf"/>
</dbReference>
<dbReference type="eggNOG" id="KOG0619">
    <property type="taxonomic scope" value="Eukaryota"/>
</dbReference>
<reference evidence="3" key="1">
    <citation type="journal article" date="2013" name="Nature">
        <title>The genomes of four tapeworm species reveal adaptations to parasitism.</title>
        <authorList>
            <person name="Tsai I.J."/>
            <person name="Zarowiecki M."/>
            <person name="Holroyd N."/>
            <person name="Garciarrubio A."/>
            <person name="Sanchez-Flores A."/>
            <person name="Brooks K.L."/>
            <person name="Tracey A."/>
            <person name="Bobes R.J."/>
            <person name="Fragoso G."/>
            <person name="Sciutto E."/>
            <person name="Aslett M."/>
            <person name="Beasley H."/>
            <person name="Bennett H.M."/>
            <person name="Cai J."/>
            <person name="Camicia F."/>
            <person name="Clark R."/>
            <person name="Cucher M."/>
            <person name="De Silva N."/>
            <person name="Day T.A."/>
            <person name="Deplazes P."/>
            <person name="Estrada K."/>
            <person name="Fernandez C."/>
            <person name="Holland P.W."/>
            <person name="Hou J."/>
            <person name="Hu S."/>
            <person name="Huckvale T."/>
            <person name="Hung S.S."/>
            <person name="Kamenetzky L."/>
            <person name="Keane J.A."/>
            <person name="Kiss F."/>
            <person name="Koziol U."/>
            <person name="Lambert O."/>
            <person name="Liu K."/>
            <person name="Luo X."/>
            <person name="Luo Y."/>
            <person name="Macchiaroli N."/>
            <person name="Nichol S."/>
            <person name="Paps J."/>
            <person name="Parkinson J."/>
            <person name="Pouchkina-Stantcheva N."/>
            <person name="Riddiford N."/>
            <person name="Rosenzvit M."/>
            <person name="Salinas G."/>
            <person name="Wasmuth J.D."/>
            <person name="Zamanian M."/>
            <person name="Zheng Y."/>
            <person name="Cai X."/>
            <person name="Soberon X."/>
            <person name="Olson P.D."/>
            <person name="Laclette J.P."/>
            <person name="Brehm K."/>
            <person name="Berriman M."/>
            <person name="Garciarrubio A."/>
            <person name="Bobes R.J."/>
            <person name="Fragoso G."/>
            <person name="Sanchez-Flores A."/>
            <person name="Estrada K."/>
            <person name="Cevallos M.A."/>
            <person name="Morett E."/>
            <person name="Gonzalez V."/>
            <person name="Portillo T."/>
            <person name="Ochoa-Leyva A."/>
            <person name="Jose M.V."/>
            <person name="Sciutto E."/>
            <person name="Landa A."/>
            <person name="Jimenez L."/>
            <person name="Valdes V."/>
            <person name="Carrero J.C."/>
            <person name="Larralde C."/>
            <person name="Morales-Montor J."/>
            <person name="Limon-Lason J."/>
            <person name="Soberon X."/>
            <person name="Laclette J.P."/>
        </authorList>
    </citation>
    <scope>NUCLEOTIDE SEQUENCE [LARGE SCALE GENOMIC DNA]</scope>
</reference>
<evidence type="ECO:0000313" key="4">
    <source>
        <dbReference type="Proteomes" id="UP000017246"/>
    </source>
</evidence>